<dbReference type="Gene3D" id="1.20.58.420">
    <property type="entry name" value="AHSP"/>
    <property type="match status" value="1"/>
</dbReference>
<evidence type="ECO:0000256" key="1">
    <source>
        <dbReference type="SAM" id="Phobius"/>
    </source>
</evidence>
<reference evidence="2 3" key="1">
    <citation type="submission" date="2020-02" db="EMBL/GenBank/DDBJ databases">
        <title>Relaxed selection underlies rapid genomic changes in the transitions from sociality to social parasitism in ants.</title>
        <authorList>
            <person name="Bi X."/>
        </authorList>
    </citation>
    <scope>NUCLEOTIDE SEQUENCE [LARGE SCALE GENOMIC DNA]</scope>
    <source>
        <strain evidence="2">BGI-DK2014b</strain>
        <tissue evidence="2">Whole body</tissue>
    </source>
</reference>
<evidence type="ECO:0000313" key="2">
    <source>
        <dbReference type="EMBL" id="KAG5320614.1"/>
    </source>
</evidence>
<feature type="transmembrane region" description="Helical" evidence="1">
    <location>
        <begin position="49"/>
        <end position="70"/>
    </location>
</feature>
<sequence length="158" mass="17662">MDDAFSQFKAHNESKNIFKAARTPAVFFAIAVTMYILSGIFGLVGLYTIANICNLIMGVGLLTLVLWAYIRYSGEFREIGTQIDDLASKIWENCTNEKRYLRKLSANRSKYLEKFMKPLYQQFVEKSVSVAVAQAAEIAVTNSTMNATVTANGKPKLL</sequence>
<keyword evidence="1" id="KW-0812">Transmembrane</keyword>
<feature type="transmembrane region" description="Helical" evidence="1">
    <location>
        <begin position="25"/>
        <end position="43"/>
    </location>
</feature>
<dbReference type="AlphaFoldDB" id="A0A836F5I6"/>
<accession>A0A836F5I6</accession>
<dbReference type="EMBL" id="JAANIB010010039">
    <property type="protein sequence ID" value="KAG5320614.1"/>
    <property type="molecule type" value="Genomic_DNA"/>
</dbReference>
<keyword evidence="1" id="KW-1133">Transmembrane helix</keyword>
<organism evidence="2 3">
    <name type="scientific">Acromyrmex heyeri</name>
    <dbReference type="NCBI Taxonomy" id="230685"/>
    <lineage>
        <taxon>Eukaryota</taxon>
        <taxon>Metazoa</taxon>
        <taxon>Ecdysozoa</taxon>
        <taxon>Arthropoda</taxon>
        <taxon>Hexapoda</taxon>
        <taxon>Insecta</taxon>
        <taxon>Pterygota</taxon>
        <taxon>Neoptera</taxon>
        <taxon>Endopterygota</taxon>
        <taxon>Hymenoptera</taxon>
        <taxon>Apocrita</taxon>
        <taxon>Aculeata</taxon>
        <taxon>Formicoidea</taxon>
        <taxon>Formicidae</taxon>
        <taxon>Myrmicinae</taxon>
        <taxon>Acromyrmex</taxon>
    </lineage>
</organism>
<dbReference type="Proteomes" id="UP000670152">
    <property type="component" value="Unassembled WGS sequence"/>
</dbReference>
<proteinExistence type="predicted"/>
<comment type="caution">
    <text evidence="2">The sequence shown here is derived from an EMBL/GenBank/DDBJ whole genome shotgun (WGS) entry which is preliminary data.</text>
</comment>
<keyword evidence="3" id="KW-1185">Reference proteome</keyword>
<gene>
    <name evidence="2" type="primary">Atl_0</name>
    <name evidence="2" type="ORF">G6Z77_0015648</name>
</gene>
<keyword evidence="1" id="KW-0472">Membrane</keyword>
<protein>
    <submittedName>
        <fullName evidence="2">ATLAS protein</fullName>
    </submittedName>
</protein>
<feature type="non-terminal residue" evidence="2">
    <location>
        <position position="1"/>
    </location>
</feature>
<evidence type="ECO:0000313" key="3">
    <source>
        <dbReference type="Proteomes" id="UP000670152"/>
    </source>
</evidence>
<dbReference type="OrthoDB" id="7788754at2759"/>
<feature type="non-terminal residue" evidence="2">
    <location>
        <position position="158"/>
    </location>
</feature>
<name>A0A836F5I6_9HYME</name>